<sequence length="574" mass="60700">MVLLRFFSKAKSKRAISYHLPRYLALSNPSTMGAPLGREAVAQEKSSAEKLRRNKVFCETFFISILRCFRSLAGFYKSRNASNPGIISHSAGLQQSVDLGEYLSESLRVQFDGRFVEMLEPGYGEGILGHAFGMGKAAPGLAEVPFGEGDHAGFTQAEKVEFVENRMEMQGPVLDGGADRNALGAQGFAEFCQAAPGVGAMVEAALGVVPAAHGRGPALGVGAVIADMGRQMGKVGQAVPEVPHGLVDFRDTPVVVLELNPAHGGAHLVHAMLVAAHGDAGEFHEFRVGELIVLGEELRRGACALVKTEGDGSFEHGAVVGEKHARFADGEGLGCHQAHDGDVAQGAAGPALVFGALGVGRVLDYHEAVFSGYGKDSIHVAGMGRVVHDHDSLGARAYAVFDIVRIDAEAFLLDFREIDRRAQAQGRSSAGPVGHGGADYLVPSPDAGGVHGAQEGGGAVAVAQGIVHPQPGGHFSFELLGDFRAAHGPGVKDIQNRFFVFFGDYGPEEKLFGFGFYTGLAAVDRQFVHGATSLRSASNITWIRLSVCGERAAGAPWRRVERAGRVGFSRPYRP</sequence>
<reference evidence="1" key="1">
    <citation type="submission" date="2018-07" db="EMBL/GenBank/DDBJ databases">
        <authorList>
            <consortium name="Genoscope - CEA"/>
            <person name="William W."/>
        </authorList>
    </citation>
    <scope>NUCLEOTIDE SEQUENCE</scope>
    <source>
        <strain evidence="1">IK1</strain>
    </source>
</reference>
<organism evidence="1">
    <name type="scientific">uncultured Spirochaetota bacterium</name>
    <dbReference type="NCBI Taxonomy" id="460511"/>
    <lineage>
        <taxon>Bacteria</taxon>
        <taxon>Pseudomonadati</taxon>
        <taxon>Spirochaetota</taxon>
        <taxon>environmental samples</taxon>
    </lineage>
</organism>
<protein>
    <submittedName>
        <fullName evidence="1">Uncharacterized protein</fullName>
    </submittedName>
</protein>
<dbReference type="AlphaFoldDB" id="A0A652ZSK9"/>
<name>A0A652ZSK9_9SPIR</name>
<dbReference type="EMBL" id="UPXP01000007">
    <property type="protein sequence ID" value="VBB38760.1"/>
    <property type="molecule type" value="Genomic_DNA"/>
</dbReference>
<gene>
    <name evidence="1" type="ORF">TRIP_E150012</name>
</gene>
<proteinExistence type="predicted"/>
<accession>A0A652ZSK9</accession>
<evidence type="ECO:0000313" key="1">
    <source>
        <dbReference type="EMBL" id="VBB38760.1"/>
    </source>
</evidence>